<evidence type="ECO:0000256" key="2">
    <source>
        <dbReference type="SAM" id="Phobius"/>
    </source>
</evidence>
<evidence type="ECO:0000313" key="3">
    <source>
        <dbReference type="EMBL" id="PYI38435.1"/>
    </source>
</evidence>
<dbReference type="EMBL" id="QJVC01000008">
    <property type="protein sequence ID" value="PYI38435.1"/>
    <property type="molecule type" value="Genomic_DNA"/>
</dbReference>
<proteinExistence type="predicted"/>
<dbReference type="AlphaFoldDB" id="A0A2V5IPF3"/>
<dbReference type="InterPro" id="IPR021449">
    <property type="entry name" value="DUF3099"/>
</dbReference>
<dbReference type="OrthoDB" id="4229919at2"/>
<feature type="region of interest" description="Disordered" evidence="1">
    <location>
        <begin position="112"/>
        <end position="163"/>
    </location>
</feature>
<dbReference type="Pfam" id="PF11298">
    <property type="entry name" value="DUF3099"/>
    <property type="match status" value="1"/>
</dbReference>
<keyword evidence="2" id="KW-0472">Membrane</keyword>
<evidence type="ECO:0000313" key="4">
    <source>
        <dbReference type="Proteomes" id="UP000247980"/>
    </source>
</evidence>
<dbReference type="Proteomes" id="UP000247980">
    <property type="component" value="Unassembled WGS sequence"/>
</dbReference>
<keyword evidence="4" id="KW-1185">Reference proteome</keyword>
<organism evidence="3 4">
    <name type="scientific">Arthrobacter psychrolactophilus</name>
    <dbReference type="NCBI Taxonomy" id="92442"/>
    <lineage>
        <taxon>Bacteria</taxon>
        <taxon>Bacillati</taxon>
        <taxon>Actinomycetota</taxon>
        <taxon>Actinomycetes</taxon>
        <taxon>Micrococcales</taxon>
        <taxon>Micrococcaceae</taxon>
        <taxon>Arthrobacter</taxon>
    </lineage>
</organism>
<feature type="transmembrane region" description="Helical" evidence="2">
    <location>
        <begin position="45"/>
        <end position="64"/>
    </location>
</feature>
<comment type="caution">
    <text evidence="3">The sequence shown here is derived from an EMBL/GenBank/DDBJ whole genome shotgun (WGS) entry which is preliminary data.</text>
</comment>
<keyword evidence="2" id="KW-1133">Transmembrane helix</keyword>
<sequence>MKEQPATPKFGAPRRSKFRQGAAESEIPAITNATQAHSDEMRGRMIKYAVTMGIRMVCLGAIFLFHGWYVLIPIVGAVILPWVAVMIANGGADIVHRKTVELLDAAPLYEVESGQQEKHDDEDQLGEILTGEIVPDEEEPSEAGPAETASENSSEKQDRHEHL</sequence>
<reference evidence="3 4" key="1">
    <citation type="submission" date="2018-05" db="EMBL/GenBank/DDBJ databases">
        <title>Genetic diversity of glacier-inhabiting Cryobacterium bacteria in China and description of Cryobacterium mengkeensis sp. nov. and Arthrobacter glacialis sp. nov.</title>
        <authorList>
            <person name="Liu Q."/>
            <person name="Xin Y.-H."/>
        </authorList>
    </citation>
    <scope>NUCLEOTIDE SEQUENCE [LARGE SCALE GENOMIC DNA]</scope>
    <source>
        <strain evidence="3 4">B7</strain>
    </source>
</reference>
<protein>
    <submittedName>
        <fullName evidence="3">DUF3099 domain-containing protein</fullName>
    </submittedName>
</protein>
<feature type="transmembrane region" description="Helical" evidence="2">
    <location>
        <begin position="70"/>
        <end position="88"/>
    </location>
</feature>
<keyword evidence="2" id="KW-0812">Transmembrane</keyword>
<dbReference type="RefSeq" id="WP_110485182.1">
    <property type="nucleotide sequence ID" value="NZ_QJVC01000008.1"/>
</dbReference>
<name>A0A2V5IPF3_9MICC</name>
<gene>
    <name evidence="3" type="ORF">CVS30_09905</name>
</gene>
<evidence type="ECO:0000256" key="1">
    <source>
        <dbReference type="SAM" id="MobiDB-lite"/>
    </source>
</evidence>
<feature type="region of interest" description="Disordered" evidence="1">
    <location>
        <begin position="1"/>
        <end position="23"/>
    </location>
</feature>
<feature type="compositionally biased region" description="Basic and acidic residues" evidence="1">
    <location>
        <begin position="153"/>
        <end position="163"/>
    </location>
</feature>
<accession>A0A2V5IPF3</accession>